<proteinExistence type="predicted"/>
<name>A0A9D1HLN9_9FIRM</name>
<comment type="caution">
    <text evidence="1">The sequence shown here is derived from an EMBL/GenBank/DDBJ whole genome shotgun (WGS) entry which is preliminary data.</text>
</comment>
<organism evidence="1 2">
    <name type="scientific">Candidatus Avidehalobacter gallistercoris</name>
    <dbReference type="NCBI Taxonomy" id="2840694"/>
    <lineage>
        <taxon>Bacteria</taxon>
        <taxon>Bacillati</taxon>
        <taxon>Bacillota</taxon>
        <taxon>Clostridia</taxon>
        <taxon>Eubacteriales</taxon>
        <taxon>Peptococcaceae</taxon>
        <taxon>Peptococcaceae incertae sedis</taxon>
        <taxon>Candidatus Avidehalobacter</taxon>
    </lineage>
</organism>
<reference evidence="1" key="1">
    <citation type="submission" date="2020-10" db="EMBL/GenBank/DDBJ databases">
        <authorList>
            <person name="Gilroy R."/>
        </authorList>
    </citation>
    <scope>NUCLEOTIDE SEQUENCE</scope>
    <source>
        <strain evidence="1">2830</strain>
    </source>
</reference>
<dbReference type="AlphaFoldDB" id="A0A9D1HLN9"/>
<dbReference type="EMBL" id="DVMH01000037">
    <property type="protein sequence ID" value="HIU11015.1"/>
    <property type="molecule type" value="Genomic_DNA"/>
</dbReference>
<reference evidence="1" key="2">
    <citation type="journal article" date="2021" name="PeerJ">
        <title>Extensive microbial diversity within the chicken gut microbiome revealed by metagenomics and culture.</title>
        <authorList>
            <person name="Gilroy R."/>
            <person name="Ravi A."/>
            <person name="Getino M."/>
            <person name="Pursley I."/>
            <person name="Horton D.L."/>
            <person name="Alikhan N.F."/>
            <person name="Baker D."/>
            <person name="Gharbi K."/>
            <person name="Hall N."/>
            <person name="Watson M."/>
            <person name="Adriaenssens E.M."/>
            <person name="Foster-Nyarko E."/>
            <person name="Jarju S."/>
            <person name="Secka A."/>
            <person name="Antonio M."/>
            <person name="Oren A."/>
            <person name="Chaudhuri R.R."/>
            <person name="La Ragione R."/>
            <person name="Hildebrand F."/>
            <person name="Pallen M.J."/>
        </authorList>
    </citation>
    <scope>NUCLEOTIDE SEQUENCE</scope>
    <source>
        <strain evidence="1">2830</strain>
    </source>
</reference>
<evidence type="ECO:0000313" key="2">
    <source>
        <dbReference type="Proteomes" id="UP000824124"/>
    </source>
</evidence>
<accession>A0A9D1HLN9</accession>
<evidence type="ECO:0000313" key="1">
    <source>
        <dbReference type="EMBL" id="HIU11015.1"/>
    </source>
</evidence>
<gene>
    <name evidence="1" type="ORF">IAB00_07275</name>
</gene>
<protein>
    <submittedName>
        <fullName evidence="1">Uncharacterized protein</fullName>
    </submittedName>
</protein>
<sequence length="783" mass="84580">MGYNDNLTGTWPVNYVTQANKVGILDDVTVVASAAAKRADVVVMLDDTLDTKMVTYDKDTNEFVDKQTTIQGEATNITLLADSFKGTYYEYDEFDAVDQVRDAAKEQLNWTIGTLAAGQGTPAYGSTLIIDKDTKVSYNGGDLFDLEGHQGNVYFVKDGDKYYARFIEVESYTKLVSDQPTEDGSKIKVGSTSYNATKDVALSDNVKNGSKNSKYVLYFNDDDQVYMAKSDKDFSEKAYYVKSVSTNSVKLVAGVKTTTVSMKDGDTLIWNGEEFIAPSELDAGDAVMEITKNDLYVLVDEATGELSKVNATKATIGGNSYVYTADAYLDDEFEDAGITDDEVLGNNVKFILNKDNSIAAILVDDTSTGTKLYGIIIDIGGNTSSLANKTDTLTIFTAEGKNVTYDLDLTTSEIDDLKKAGKGMAKLVEYELNKDGELDEITVIDGTGSDQGALIASEGDEVEVKNNAYLVGNGNTVTLASTAVIFEVGVDDGDIDPTVVTRSSVLGGGDFAPTKLDEVTGAGGVSGTGADVAAYCVYVTNSNGAAKALAYTDADTSKYHYGVIDSYNFKNSDDNNNISFVDGDTYELNNPGFSAKDDDLAVYTMSGSKVNMEFAYGNDSDMRGKTMEVKGYTEGLMTFDTEMTVDVAKNTTDHPNKKYDTIMTDNDTVVYVIDASSGDYVLGELSDIAKGAYVFVPVVDKDDYADIVIVDEYTDYDADYTVRLQFTAADFVVEPELDETTAKYGDKVTLTIAEENFTDKEGGAVTIKVDGEEIEAPDSGDYT</sequence>
<dbReference type="Proteomes" id="UP000824124">
    <property type="component" value="Unassembled WGS sequence"/>
</dbReference>
<feature type="non-terminal residue" evidence="1">
    <location>
        <position position="783"/>
    </location>
</feature>